<evidence type="ECO:0000313" key="2">
    <source>
        <dbReference type="EMBL" id="KAJ8390295.1"/>
    </source>
</evidence>
<feature type="compositionally biased region" description="Basic and acidic residues" evidence="1">
    <location>
        <begin position="72"/>
        <end position="85"/>
    </location>
</feature>
<keyword evidence="3" id="KW-1185">Reference proteome</keyword>
<name>A0AAD7RU75_9TELE</name>
<evidence type="ECO:0000256" key="1">
    <source>
        <dbReference type="SAM" id="MobiDB-lite"/>
    </source>
</evidence>
<protein>
    <submittedName>
        <fullName evidence="2">Uncharacterized protein</fullName>
    </submittedName>
</protein>
<dbReference type="AlphaFoldDB" id="A0AAD7RU75"/>
<organism evidence="2 3">
    <name type="scientific">Aldrovandia affinis</name>
    <dbReference type="NCBI Taxonomy" id="143900"/>
    <lineage>
        <taxon>Eukaryota</taxon>
        <taxon>Metazoa</taxon>
        <taxon>Chordata</taxon>
        <taxon>Craniata</taxon>
        <taxon>Vertebrata</taxon>
        <taxon>Euteleostomi</taxon>
        <taxon>Actinopterygii</taxon>
        <taxon>Neopterygii</taxon>
        <taxon>Teleostei</taxon>
        <taxon>Notacanthiformes</taxon>
        <taxon>Halosauridae</taxon>
        <taxon>Aldrovandia</taxon>
    </lineage>
</organism>
<proteinExistence type="predicted"/>
<evidence type="ECO:0000313" key="3">
    <source>
        <dbReference type="Proteomes" id="UP001221898"/>
    </source>
</evidence>
<dbReference type="Proteomes" id="UP001221898">
    <property type="component" value="Unassembled WGS sequence"/>
</dbReference>
<sequence>MRRAGVATILPYGNDWGVALTKASDRNSGRGPGKGISRPRAGVEPGVKRQPLILGRSSPAPAPPLRRVPPSTDKRAPCLEGRRPFPEATNRANERPRADTSLFVIAVEEPPSPCPRRLGAPSLNIDWGRLLSISNAGMALRPPTGYPLRLTACVRCSLSPARSGSTLEAHCVRRMLCFVWLRRFLE</sequence>
<comment type="caution">
    <text evidence="2">The sequence shown here is derived from an EMBL/GenBank/DDBJ whole genome shotgun (WGS) entry which is preliminary data.</text>
</comment>
<reference evidence="2" key="1">
    <citation type="journal article" date="2023" name="Science">
        <title>Genome structures resolve the early diversification of teleost fishes.</title>
        <authorList>
            <person name="Parey E."/>
            <person name="Louis A."/>
            <person name="Montfort J."/>
            <person name="Bouchez O."/>
            <person name="Roques C."/>
            <person name="Iampietro C."/>
            <person name="Lluch J."/>
            <person name="Castinel A."/>
            <person name="Donnadieu C."/>
            <person name="Desvignes T."/>
            <person name="Floi Bucao C."/>
            <person name="Jouanno E."/>
            <person name="Wen M."/>
            <person name="Mejri S."/>
            <person name="Dirks R."/>
            <person name="Jansen H."/>
            <person name="Henkel C."/>
            <person name="Chen W.J."/>
            <person name="Zahm M."/>
            <person name="Cabau C."/>
            <person name="Klopp C."/>
            <person name="Thompson A.W."/>
            <person name="Robinson-Rechavi M."/>
            <person name="Braasch I."/>
            <person name="Lecointre G."/>
            <person name="Bobe J."/>
            <person name="Postlethwait J.H."/>
            <person name="Berthelot C."/>
            <person name="Roest Crollius H."/>
            <person name="Guiguen Y."/>
        </authorList>
    </citation>
    <scope>NUCLEOTIDE SEQUENCE</scope>
    <source>
        <strain evidence="2">NC1722</strain>
    </source>
</reference>
<accession>A0AAD7RU75</accession>
<feature type="region of interest" description="Disordered" evidence="1">
    <location>
        <begin position="22"/>
        <end position="95"/>
    </location>
</feature>
<gene>
    <name evidence="2" type="ORF">AAFF_G00108640</name>
</gene>
<dbReference type="EMBL" id="JAINUG010000171">
    <property type="protein sequence ID" value="KAJ8390295.1"/>
    <property type="molecule type" value="Genomic_DNA"/>
</dbReference>